<feature type="domain" description="Tyr recombinase" evidence="5">
    <location>
        <begin position="188"/>
        <end position="373"/>
    </location>
</feature>
<gene>
    <name evidence="6" type="ORF">SAMN05518863_106196</name>
</gene>
<sequence>MARPRKYNVIIPNLSCFTDARTKRVYWRYKHPVTGKFHGLGTDEAEAKAIAIEANSRLSENQMRHLIKARNKLAESLNTSITTSGWSEKYLQLQTRRVKSGELKTKTIQQKKLVLDILVPEIGMKPLDQVTVKDINALMEPYLERNKNSMALLVRTICIDFFKEAQRAGEVSPGFNPALSTRTPRAKVMRARLDLPTWKKIYAHAEKPRYMQRAMLLAVVSGQRISDISKMRFSDVWDDHLHIVQQKTGARIALPLSLHCNALGISLREIIGQCRDRILSPYLLHHRDDKGPSKRGEQVKPHSLRDNFRLAREASGLIWEEGQAPSFHEQRSLSERLYRAQGIDTQTLLGHSNQAMTDKYNDERSSEWKKLIF</sequence>
<evidence type="ECO:0000256" key="1">
    <source>
        <dbReference type="ARBA" id="ARBA00008857"/>
    </source>
</evidence>
<comment type="caution">
    <text evidence="6">The sequence shown here is derived from an EMBL/GenBank/DDBJ whole genome shotgun (WGS) entry which is preliminary data.</text>
</comment>
<evidence type="ECO:0000313" key="7">
    <source>
        <dbReference type="Proteomes" id="UP000198841"/>
    </source>
</evidence>
<evidence type="ECO:0000256" key="2">
    <source>
        <dbReference type="ARBA" id="ARBA00022908"/>
    </source>
</evidence>
<evidence type="ECO:0000259" key="5">
    <source>
        <dbReference type="PROSITE" id="PS51898"/>
    </source>
</evidence>
<accession>A0A1I3YRK0</accession>
<dbReference type="Pfam" id="PF09003">
    <property type="entry name" value="Arm-DNA-bind_1"/>
    <property type="match status" value="1"/>
</dbReference>
<keyword evidence="4" id="KW-0233">DNA recombination</keyword>
<dbReference type="InterPro" id="IPR010998">
    <property type="entry name" value="Integrase_recombinase_N"/>
</dbReference>
<dbReference type="InterPro" id="IPR013762">
    <property type="entry name" value="Integrase-like_cat_sf"/>
</dbReference>
<dbReference type="InterPro" id="IPR016177">
    <property type="entry name" value="DNA-bd_dom_sf"/>
</dbReference>
<proteinExistence type="inferred from homology"/>
<dbReference type="PROSITE" id="PS51898">
    <property type="entry name" value="TYR_RECOMBINASE"/>
    <property type="match status" value="1"/>
</dbReference>
<dbReference type="EMBL" id="FOSD01000006">
    <property type="protein sequence ID" value="SFK34577.1"/>
    <property type="molecule type" value="Genomic_DNA"/>
</dbReference>
<dbReference type="Pfam" id="PF00589">
    <property type="entry name" value="Phage_integrase"/>
    <property type="match status" value="1"/>
</dbReference>
<dbReference type="InterPro" id="IPR002104">
    <property type="entry name" value="Integrase_catalytic"/>
</dbReference>
<dbReference type="Gene3D" id="3.30.160.60">
    <property type="entry name" value="Classic Zinc Finger"/>
    <property type="match status" value="1"/>
</dbReference>
<dbReference type="SUPFAM" id="SSF54171">
    <property type="entry name" value="DNA-binding domain"/>
    <property type="match status" value="1"/>
</dbReference>
<keyword evidence="3" id="KW-0238">DNA-binding</keyword>
<reference evidence="6 7" key="1">
    <citation type="submission" date="2016-10" db="EMBL/GenBank/DDBJ databases">
        <authorList>
            <person name="Varghese N."/>
            <person name="Submissions S."/>
        </authorList>
    </citation>
    <scope>NUCLEOTIDE SEQUENCE [LARGE SCALE GENOMIC DNA]</scope>
    <source>
        <strain evidence="6 7">YR512</strain>
    </source>
</reference>
<dbReference type="Gene3D" id="1.10.150.130">
    <property type="match status" value="1"/>
</dbReference>
<evidence type="ECO:0000313" key="6">
    <source>
        <dbReference type="EMBL" id="SFK34577.1"/>
    </source>
</evidence>
<keyword evidence="2" id="KW-0229">DNA integration</keyword>
<comment type="similarity">
    <text evidence="1">Belongs to the 'phage' integrase family.</text>
</comment>
<dbReference type="SUPFAM" id="SSF56349">
    <property type="entry name" value="DNA breaking-rejoining enzymes"/>
    <property type="match status" value="1"/>
</dbReference>
<dbReference type="Proteomes" id="UP000198841">
    <property type="component" value="Unassembled WGS sequence"/>
</dbReference>
<keyword evidence="7" id="KW-1185">Reference proteome</keyword>
<evidence type="ECO:0000256" key="3">
    <source>
        <dbReference type="ARBA" id="ARBA00023125"/>
    </source>
</evidence>
<dbReference type="InterPro" id="IPR015094">
    <property type="entry name" value="Integrase_lambda-typ_DNA-bd_N"/>
</dbReference>
<dbReference type="RefSeq" id="WP_091003973.1">
    <property type="nucleotide sequence ID" value="NZ_FOSD01000006.1"/>
</dbReference>
<dbReference type="Gene3D" id="1.10.443.10">
    <property type="entry name" value="Intergrase catalytic core"/>
    <property type="match status" value="1"/>
</dbReference>
<dbReference type="InterPro" id="IPR011010">
    <property type="entry name" value="DNA_brk_join_enz"/>
</dbReference>
<name>A0A1I3YRK0_9GAMM</name>
<organism evidence="6 7">
    <name type="scientific">Candidatus Pantoea symbiotica</name>
    <dbReference type="NCBI Taxonomy" id="1884370"/>
    <lineage>
        <taxon>Bacteria</taxon>
        <taxon>Pseudomonadati</taxon>
        <taxon>Pseudomonadota</taxon>
        <taxon>Gammaproteobacteria</taxon>
        <taxon>Enterobacterales</taxon>
        <taxon>Erwiniaceae</taxon>
        <taxon>Pantoea</taxon>
    </lineage>
</organism>
<evidence type="ECO:0000256" key="4">
    <source>
        <dbReference type="ARBA" id="ARBA00023172"/>
    </source>
</evidence>
<protein>
    <submittedName>
        <fullName evidence="6">Phage integrase family protein</fullName>
    </submittedName>
</protein>